<dbReference type="STRING" id="452662.SJA_C1-25140"/>
<dbReference type="eggNOG" id="COG1629">
    <property type="taxonomic scope" value="Bacteria"/>
</dbReference>
<evidence type="ECO:0000256" key="9">
    <source>
        <dbReference type="RuleBase" id="RU003357"/>
    </source>
</evidence>
<dbReference type="eggNOG" id="COG4206">
    <property type="taxonomic scope" value="Bacteria"/>
</dbReference>
<sequence length="959" mass="101187">MRDFNKSRTKSFACAGVALSALLWGSASHAQSAVEAIKAPAALQSGTPNNDPAEPAGHAGEEAASEIVVTASRISRTGFTAPTPVTTISAEEIQNRAPSSLADVLVTIPSFRPTNTPTTSGVNSRGGGIVTADLRGLGATRTLVLVNGRRFVPSGTDGVVDLKLIPTLLIGSAETVTGGASAAWGSDAVAGVINFILKDKLEGVQGTIQNGISEQGDNAEFRASLAAGTTLMGGRLRLLIGGDYIHNKGIPNQYSRDWGRREVGLITNAAYADNGLPNYIIAPQVYPSLMTPGGLITSGPLRGTAFGAGGTPYQFDFGQVFGSQMIGGGNQGNHLSRSTQLAAPYEAKIVMAKADFDLTDAVTLFAEVNGAWSSSGGFSQQSRDAGTLTIRRDNAYLPESVRQAMVTNNLDTIAVGRLNNDAGPVRVHSSNETLRFVTGFRANLGGNWKLNGYVQYGQNTYDVASGPNNRIVANYMRAIDAVFAPGGQIVCRSTLANPADGCKPQNIFGDGSLVVDDYSFGTASFHLRTEQRVASLNINGDIFSTWAGPVSIAAGIETRKEEAAGTSDPLSTQVQANGSIGAFQIGNQVPIVGSYSLWEAYGEAVVPLLRDSPLGKSLDLNAAVRRTDYSTSGTVTTWKAGLSYTPFAGLRLRATRSRDIRAPNLAELFQNGGSSFVNVFDSKLGTVVQVREVQQGNPDLRPEKADTWTMGFVVEPAFLRGFQLSVDYYDIDVQDVIAGVPSALAVSRCSAGLTLFCSSIAFNPDGTIRNTILQQLNLNSLKTAGVDVEARFAFEPGFMPGRIALRALASYVDKFVTVDAAGATDRVGQVSQFNRAPGVPHFTGVGEITYSNADFLANLQVRMVGKGVYNNAFTQGSGAANTINDNHIPAYAYLGLNLSQGITAGRTSFTLFGTINNLLDTDPPMIPSGSIGFANETSTNPAFYDVIGRSFKIGVRFSL</sequence>
<keyword evidence="4 8" id="KW-0812">Transmembrane</keyword>
<name>D4Z416_SPHIU</name>
<keyword evidence="3 8" id="KW-1134">Transmembrane beta strand</keyword>
<evidence type="ECO:0000256" key="10">
    <source>
        <dbReference type="SAM" id="MobiDB-lite"/>
    </source>
</evidence>
<keyword evidence="2 8" id="KW-0813">Transport</keyword>
<evidence type="ECO:0000256" key="8">
    <source>
        <dbReference type="PROSITE-ProRule" id="PRU01360"/>
    </source>
</evidence>
<dbReference type="Pfam" id="PF07715">
    <property type="entry name" value="Plug"/>
    <property type="match status" value="1"/>
</dbReference>
<dbReference type="InterPro" id="IPR039426">
    <property type="entry name" value="TonB-dep_rcpt-like"/>
</dbReference>
<comment type="similarity">
    <text evidence="8 9">Belongs to the TonB-dependent receptor family.</text>
</comment>
<accession>D4Z416</accession>
<dbReference type="PANTHER" id="PTHR47234:SF3">
    <property type="entry name" value="SECRETIN_TONB SHORT N-TERMINAL DOMAIN-CONTAINING PROTEIN"/>
    <property type="match status" value="1"/>
</dbReference>
<evidence type="ECO:0000313" key="15">
    <source>
        <dbReference type="Proteomes" id="UP000007753"/>
    </source>
</evidence>
<dbReference type="InterPro" id="IPR012910">
    <property type="entry name" value="Plug_dom"/>
</dbReference>
<evidence type="ECO:0000256" key="11">
    <source>
        <dbReference type="SAM" id="SignalP"/>
    </source>
</evidence>
<evidence type="ECO:0000259" key="13">
    <source>
        <dbReference type="Pfam" id="PF07715"/>
    </source>
</evidence>
<proteinExistence type="inferred from homology"/>
<keyword evidence="15" id="KW-1185">Reference proteome</keyword>
<dbReference type="GeneID" id="29274077"/>
<dbReference type="HOGENOM" id="CLU_010745_0_0_5"/>
<dbReference type="RefSeq" id="WP_013040709.1">
    <property type="nucleotide sequence ID" value="NC_014006.1"/>
</dbReference>
<dbReference type="InterPro" id="IPR036942">
    <property type="entry name" value="Beta-barrel_TonB_sf"/>
</dbReference>
<dbReference type="KEGG" id="sjp:SJA_C1-25140"/>
<dbReference type="SUPFAM" id="SSF56935">
    <property type="entry name" value="Porins"/>
    <property type="match status" value="1"/>
</dbReference>
<keyword evidence="7 8" id="KW-0998">Cell outer membrane</keyword>
<dbReference type="Proteomes" id="UP000007753">
    <property type="component" value="Chromosome 1"/>
</dbReference>
<dbReference type="Pfam" id="PF00593">
    <property type="entry name" value="TonB_dep_Rec_b-barrel"/>
    <property type="match status" value="1"/>
</dbReference>
<dbReference type="InterPro" id="IPR037066">
    <property type="entry name" value="Plug_dom_sf"/>
</dbReference>
<evidence type="ECO:0000256" key="1">
    <source>
        <dbReference type="ARBA" id="ARBA00004571"/>
    </source>
</evidence>
<evidence type="ECO:0000256" key="7">
    <source>
        <dbReference type="ARBA" id="ARBA00023237"/>
    </source>
</evidence>
<feature type="region of interest" description="Disordered" evidence="10">
    <location>
        <begin position="43"/>
        <end position="62"/>
    </location>
</feature>
<keyword evidence="5 9" id="KW-0798">TonB box</keyword>
<feature type="domain" description="TonB-dependent receptor plug" evidence="13">
    <location>
        <begin position="80"/>
        <end position="192"/>
    </location>
</feature>
<dbReference type="InterPro" id="IPR000531">
    <property type="entry name" value="Beta-barrel_TonB"/>
</dbReference>
<gene>
    <name evidence="14" type="ordered locus">SJA_C1-25140</name>
</gene>
<dbReference type="EMBL" id="AP010803">
    <property type="protein sequence ID" value="BAI97348.1"/>
    <property type="molecule type" value="Genomic_DNA"/>
</dbReference>
<keyword evidence="14" id="KW-0675">Receptor</keyword>
<feature type="signal peptide" evidence="11">
    <location>
        <begin position="1"/>
        <end position="30"/>
    </location>
</feature>
<feature type="chain" id="PRO_5003067470" evidence="11">
    <location>
        <begin position="31"/>
        <end position="959"/>
    </location>
</feature>
<evidence type="ECO:0000256" key="4">
    <source>
        <dbReference type="ARBA" id="ARBA00022692"/>
    </source>
</evidence>
<dbReference type="GO" id="GO:0009279">
    <property type="term" value="C:cell outer membrane"/>
    <property type="evidence" value="ECO:0007669"/>
    <property type="project" value="UniProtKB-SubCell"/>
</dbReference>
<evidence type="ECO:0000256" key="2">
    <source>
        <dbReference type="ARBA" id="ARBA00022448"/>
    </source>
</evidence>
<evidence type="ECO:0000313" key="14">
    <source>
        <dbReference type="EMBL" id="BAI97348.1"/>
    </source>
</evidence>
<reference evidence="14 15" key="1">
    <citation type="journal article" date="2010" name="J. Bacteriol.">
        <title>Complete genome sequence of the representative gamma-hexachlorocyclohexane-degrading bacterium Sphingobium japonicum UT26.</title>
        <authorList>
            <person name="Nagata Y."/>
            <person name="Ohtsubo Y."/>
            <person name="Endo R."/>
            <person name="Ichikawa N."/>
            <person name="Ankai A."/>
            <person name="Oguchi A."/>
            <person name="Fukui S."/>
            <person name="Fujita N."/>
            <person name="Tsuda M."/>
        </authorList>
    </citation>
    <scope>NUCLEOTIDE SEQUENCE [LARGE SCALE GENOMIC DNA]</scope>
    <source>
        <strain evidence="15">DSM 16413 / CCM 7287 / MTCC 6362 / UT26 / NBRC 101211 / UT26S</strain>
    </source>
</reference>
<evidence type="ECO:0000259" key="12">
    <source>
        <dbReference type="Pfam" id="PF00593"/>
    </source>
</evidence>
<dbReference type="Gene3D" id="2.170.130.10">
    <property type="entry name" value="TonB-dependent receptor, plug domain"/>
    <property type="match status" value="1"/>
</dbReference>
<dbReference type="AlphaFoldDB" id="D4Z416"/>
<feature type="domain" description="TonB-dependent receptor-like beta-barrel" evidence="12">
    <location>
        <begin position="384"/>
        <end position="918"/>
    </location>
</feature>
<dbReference type="PANTHER" id="PTHR47234">
    <property type="match status" value="1"/>
</dbReference>
<keyword evidence="11" id="KW-0732">Signal</keyword>
<keyword evidence="6 8" id="KW-0472">Membrane</keyword>
<protein>
    <submittedName>
        <fullName evidence="14">TonB-dependent receptor-like protein</fullName>
    </submittedName>
</protein>
<dbReference type="Gene3D" id="2.40.170.20">
    <property type="entry name" value="TonB-dependent receptor, beta-barrel domain"/>
    <property type="match status" value="1"/>
</dbReference>
<dbReference type="PROSITE" id="PS52016">
    <property type="entry name" value="TONB_DEPENDENT_REC_3"/>
    <property type="match status" value="1"/>
</dbReference>
<organism evidence="14 15">
    <name type="scientific">Sphingobium indicum (strain DSM 16413 / CCM 7287 / MTCC 6362 / UT26 / NBRC 101211 / UT26S)</name>
    <name type="common">Sphingobium japonicum</name>
    <dbReference type="NCBI Taxonomy" id="452662"/>
    <lineage>
        <taxon>Bacteria</taxon>
        <taxon>Pseudomonadati</taxon>
        <taxon>Pseudomonadota</taxon>
        <taxon>Alphaproteobacteria</taxon>
        <taxon>Sphingomonadales</taxon>
        <taxon>Sphingomonadaceae</taxon>
        <taxon>Sphingobium</taxon>
    </lineage>
</organism>
<evidence type="ECO:0000256" key="5">
    <source>
        <dbReference type="ARBA" id="ARBA00023077"/>
    </source>
</evidence>
<evidence type="ECO:0000256" key="6">
    <source>
        <dbReference type="ARBA" id="ARBA00023136"/>
    </source>
</evidence>
<comment type="subcellular location">
    <subcellularLocation>
        <location evidence="1 8">Cell outer membrane</location>
        <topology evidence="1 8">Multi-pass membrane protein</topology>
    </subcellularLocation>
</comment>
<evidence type="ECO:0000256" key="3">
    <source>
        <dbReference type="ARBA" id="ARBA00022452"/>
    </source>
</evidence>